<name>A0ABD6ECK4_9BILA</name>
<reference evidence="1 2" key="1">
    <citation type="submission" date="2024-08" db="EMBL/GenBank/DDBJ databases">
        <title>Gnathostoma spinigerum genome.</title>
        <authorList>
            <person name="Gonzalez-Bertolin B."/>
            <person name="Monzon S."/>
            <person name="Zaballos A."/>
            <person name="Jimenez P."/>
            <person name="Dekumyoy P."/>
            <person name="Varona S."/>
            <person name="Cuesta I."/>
            <person name="Sumanam S."/>
            <person name="Adisakwattana P."/>
            <person name="Gasser R.B."/>
            <person name="Hernandez-Gonzalez A."/>
            <person name="Young N.D."/>
            <person name="Perteguer M.J."/>
        </authorList>
    </citation>
    <scope>NUCLEOTIDE SEQUENCE [LARGE SCALE GENOMIC DNA]</scope>
    <source>
        <strain evidence="1">AL3</strain>
        <tissue evidence="1">Liver</tissue>
    </source>
</reference>
<comment type="caution">
    <text evidence="1">The sequence shown here is derived from an EMBL/GenBank/DDBJ whole genome shotgun (WGS) entry which is preliminary data.</text>
</comment>
<dbReference type="Proteomes" id="UP001608902">
    <property type="component" value="Unassembled WGS sequence"/>
</dbReference>
<organism evidence="1 2">
    <name type="scientific">Gnathostoma spinigerum</name>
    <dbReference type="NCBI Taxonomy" id="75299"/>
    <lineage>
        <taxon>Eukaryota</taxon>
        <taxon>Metazoa</taxon>
        <taxon>Ecdysozoa</taxon>
        <taxon>Nematoda</taxon>
        <taxon>Chromadorea</taxon>
        <taxon>Rhabditida</taxon>
        <taxon>Spirurina</taxon>
        <taxon>Gnathostomatomorpha</taxon>
        <taxon>Gnathostomatoidea</taxon>
        <taxon>Gnathostomatidae</taxon>
        <taxon>Gnathostoma</taxon>
    </lineage>
</organism>
<proteinExistence type="predicted"/>
<sequence length="78" mass="9076">MSTAAPTDRRIARLFMTAVGPISELSAQRLVEYEEYFISHGGEVLRKERSERDECLFTFREPPQLSVFTRDKFSFTVK</sequence>
<gene>
    <name evidence="1" type="ORF">AB6A40_001126</name>
</gene>
<keyword evidence="2" id="KW-1185">Reference proteome</keyword>
<evidence type="ECO:0000313" key="1">
    <source>
        <dbReference type="EMBL" id="MFH4974417.1"/>
    </source>
</evidence>
<dbReference type="EMBL" id="JBGFUD010000381">
    <property type="protein sequence ID" value="MFH4974417.1"/>
    <property type="molecule type" value="Genomic_DNA"/>
</dbReference>
<protein>
    <submittedName>
        <fullName evidence="1">Uncharacterized protein</fullName>
    </submittedName>
</protein>
<dbReference type="AlphaFoldDB" id="A0ABD6ECK4"/>
<accession>A0ABD6ECK4</accession>
<evidence type="ECO:0000313" key="2">
    <source>
        <dbReference type="Proteomes" id="UP001608902"/>
    </source>
</evidence>